<proteinExistence type="evidence at transcript level"/>
<feature type="non-terminal residue" evidence="2">
    <location>
        <position position="1"/>
    </location>
</feature>
<evidence type="ECO:0000256" key="1">
    <source>
        <dbReference type="SAM" id="Phobius"/>
    </source>
</evidence>
<evidence type="ECO:0000313" key="2">
    <source>
        <dbReference type="EMBL" id="AIX87788.1"/>
    </source>
</evidence>
<keyword evidence="1" id="KW-0812">Transmembrane</keyword>
<reference evidence="2" key="1">
    <citation type="journal article" date="2015" name="J. Proteomics">
        <title>Unique diversity of the venom peptides from the scorpion Androctonus bicolor revealed by transcriptomic and proteomic analysis.</title>
        <authorList>
            <person name="Zhang L."/>
            <person name="Shi W."/>
            <person name="Zeng X.C."/>
            <person name="Ge F."/>
            <person name="Yang M."/>
            <person name="Nie Y."/>
            <person name="Bao A."/>
            <person name="Wu S."/>
            <person name="E G."/>
        </authorList>
    </citation>
    <scope>NUCLEOTIDE SEQUENCE</scope>
</reference>
<sequence>QRRVHGANIIFIRIITSVFFFGSGNLVFFILFFSFLFI</sequence>
<organism evidence="2">
    <name type="scientific">Androctonus bicolor</name>
    <dbReference type="NCBI Taxonomy" id="748906"/>
    <lineage>
        <taxon>Eukaryota</taxon>
        <taxon>Metazoa</taxon>
        <taxon>Ecdysozoa</taxon>
        <taxon>Arthropoda</taxon>
        <taxon>Chelicerata</taxon>
        <taxon>Arachnida</taxon>
        <taxon>Scorpiones</taxon>
        <taxon>Buthida</taxon>
        <taxon>Buthoidea</taxon>
        <taxon>Buthidae</taxon>
        <taxon>Androctonus</taxon>
    </lineage>
</organism>
<feature type="transmembrane region" description="Helical" evidence="1">
    <location>
        <begin position="12"/>
        <end position="37"/>
    </location>
</feature>
<keyword evidence="1" id="KW-1133">Transmembrane helix</keyword>
<name>A0A0K0LCL7_9SCOR</name>
<dbReference type="AlphaFoldDB" id="A0A0K0LCL7"/>
<dbReference type="EMBL" id="KJ787596">
    <property type="protein sequence ID" value="AIX87788.1"/>
    <property type="molecule type" value="mRNA"/>
</dbReference>
<accession>A0A0K0LCL7</accession>
<protein>
    <submittedName>
        <fullName evidence="2">Cellular protein AbCp-70</fullName>
    </submittedName>
</protein>
<keyword evidence="1" id="KW-0472">Membrane</keyword>